<evidence type="ECO:0000313" key="18">
    <source>
        <dbReference type="EMBL" id="TCL54399.1"/>
    </source>
</evidence>
<dbReference type="InterPro" id="IPR004733">
    <property type="entry name" value="PurM_cligase"/>
</dbReference>
<dbReference type="PANTHER" id="PTHR10520">
    <property type="entry name" value="TRIFUNCTIONAL PURINE BIOSYNTHETIC PROTEIN ADENOSINE-3-RELATED"/>
    <property type="match status" value="1"/>
</dbReference>
<feature type="domain" description="PurM-like C-terminal" evidence="17">
    <location>
        <begin position="176"/>
        <end position="338"/>
    </location>
</feature>
<dbReference type="Gene3D" id="3.30.1330.10">
    <property type="entry name" value="PurM-like, N-terminal domain"/>
    <property type="match status" value="1"/>
</dbReference>
<evidence type="ECO:0000256" key="4">
    <source>
        <dbReference type="ARBA" id="ARBA00013047"/>
    </source>
</evidence>
<dbReference type="GO" id="GO:0046084">
    <property type="term" value="P:adenine biosynthetic process"/>
    <property type="evidence" value="ECO:0007669"/>
    <property type="project" value="TreeGrafter"/>
</dbReference>
<accession>A0A4R1QL40</accession>
<dbReference type="CDD" id="cd02196">
    <property type="entry name" value="PurM"/>
    <property type="match status" value="1"/>
</dbReference>
<evidence type="ECO:0000256" key="11">
    <source>
        <dbReference type="ARBA" id="ARBA00031908"/>
    </source>
</evidence>
<evidence type="ECO:0000256" key="1">
    <source>
        <dbReference type="ARBA" id="ARBA00004496"/>
    </source>
</evidence>
<name>A0A4R1QL40_HYDET</name>
<evidence type="ECO:0000256" key="12">
    <source>
        <dbReference type="ARBA" id="ARBA00032931"/>
    </source>
</evidence>
<evidence type="ECO:0000256" key="13">
    <source>
        <dbReference type="ARBA" id="ARBA00033093"/>
    </source>
</evidence>
<evidence type="ECO:0000259" key="17">
    <source>
        <dbReference type="Pfam" id="PF02769"/>
    </source>
</evidence>
<dbReference type="Pfam" id="PF02769">
    <property type="entry name" value="AIRS_C"/>
    <property type="match status" value="1"/>
</dbReference>
<comment type="subcellular location">
    <subcellularLocation>
        <location evidence="1 15">Cytoplasm</location>
    </subcellularLocation>
</comment>
<evidence type="ECO:0000256" key="8">
    <source>
        <dbReference type="ARBA" id="ARBA00022741"/>
    </source>
</evidence>
<dbReference type="GO" id="GO:0005829">
    <property type="term" value="C:cytosol"/>
    <property type="evidence" value="ECO:0007669"/>
    <property type="project" value="TreeGrafter"/>
</dbReference>
<comment type="pathway">
    <text evidence="2 15">Purine metabolism; IMP biosynthesis via de novo pathway; 5-amino-1-(5-phospho-D-ribosyl)imidazole from N(2)-formyl-N(1)-(5-phospho-D-ribosyl)glycinamide: step 2/2.</text>
</comment>
<comment type="caution">
    <text evidence="18">The sequence shown here is derived from an EMBL/GenBank/DDBJ whole genome shotgun (WGS) entry which is preliminary data.</text>
</comment>
<evidence type="ECO:0000256" key="15">
    <source>
        <dbReference type="HAMAP-Rule" id="MF_00741"/>
    </source>
</evidence>
<dbReference type="InterPro" id="IPR036676">
    <property type="entry name" value="PurM-like_C_sf"/>
</dbReference>
<dbReference type="Pfam" id="PF00586">
    <property type="entry name" value="AIRS"/>
    <property type="match status" value="1"/>
</dbReference>
<keyword evidence="9 15" id="KW-0658">Purine biosynthesis</keyword>
<evidence type="ECO:0000256" key="6">
    <source>
        <dbReference type="ARBA" id="ARBA00022490"/>
    </source>
</evidence>
<dbReference type="HAMAP" id="MF_00741">
    <property type="entry name" value="AIRS"/>
    <property type="match status" value="1"/>
</dbReference>
<dbReference type="GO" id="GO:0004641">
    <property type="term" value="F:phosphoribosylformylglycinamidine cyclo-ligase activity"/>
    <property type="evidence" value="ECO:0007669"/>
    <property type="project" value="UniProtKB-UniRule"/>
</dbReference>
<evidence type="ECO:0000256" key="5">
    <source>
        <dbReference type="ARBA" id="ARBA00020367"/>
    </source>
</evidence>
<evidence type="ECO:0000256" key="10">
    <source>
        <dbReference type="ARBA" id="ARBA00022840"/>
    </source>
</evidence>
<dbReference type="EMBL" id="SLUN01000064">
    <property type="protein sequence ID" value="TCL54399.1"/>
    <property type="molecule type" value="Genomic_DNA"/>
</dbReference>
<dbReference type="FunFam" id="3.30.1330.10:FF:000001">
    <property type="entry name" value="Phosphoribosylformylglycinamidine cyclo-ligase"/>
    <property type="match status" value="1"/>
</dbReference>
<dbReference type="EC" id="6.3.3.1" evidence="4 15"/>
<evidence type="ECO:0000313" key="19">
    <source>
        <dbReference type="Proteomes" id="UP000295008"/>
    </source>
</evidence>
<dbReference type="FunFam" id="3.90.650.10:FF:000011">
    <property type="entry name" value="Phosphoribosylformylglycinamidine cyclo-ligase"/>
    <property type="match status" value="1"/>
</dbReference>
<dbReference type="Proteomes" id="UP000295008">
    <property type="component" value="Unassembled WGS sequence"/>
</dbReference>
<dbReference type="Gene3D" id="3.90.650.10">
    <property type="entry name" value="PurM-like C-terminal domain"/>
    <property type="match status" value="1"/>
</dbReference>
<dbReference type="RefSeq" id="WP_341540196.1">
    <property type="nucleotide sequence ID" value="NZ_SLUN01000064.1"/>
</dbReference>
<keyword evidence="10 15" id="KW-0067">ATP-binding</keyword>
<dbReference type="UniPathway" id="UPA00074">
    <property type="reaction ID" value="UER00129"/>
</dbReference>
<dbReference type="GO" id="GO:0006189">
    <property type="term" value="P:'de novo' IMP biosynthetic process"/>
    <property type="evidence" value="ECO:0007669"/>
    <property type="project" value="UniProtKB-UniRule"/>
</dbReference>
<evidence type="ECO:0000256" key="3">
    <source>
        <dbReference type="ARBA" id="ARBA00010280"/>
    </source>
</evidence>
<keyword evidence="7 15" id="KW-0436">Ligase</keyword>
<evidence type="ECO:0000256" key="2">
    <source>
        <dbReference type="ARBA" id="ARBA00004686"/>
    </source>
</evidence>
<dbReference type="InterPro" id="IPR036921">
    <property type="entry name" value="PurM-like_N_sf"/>
</dbReference>
<dbReference type="GO" id="GO:0004637">
    <property type="term" value="F:phosphoribosylamine-glycine ligase activity"/>
    <property type="evidence" value="ECO:0007669"/>
    <property type="project" value="TreeGrafter"/>
</dbReference>
<dbReference type="NCBIfam" id="TIGR00878">
    <property type="entry name" value="purM"/>
    <property type="match status" value="1"/>
</dbReference>
<feature type="domain" description="PurM-like N-terminal" evidence="16">
    <location>
        <begin position="59"/>
        <end position="164"/>
    </location>
</feature>
<keyword evidence="19" id="KW-1185">Reference proteome</keyword>
<sequence length="344" mass="37068">MSIIADLYKEAGVDIDAGNEAVRRIKTLVKGTHNRQVIGDLGSFGGLYSFPSEQYRNPVLVSSTDGVGTKLKIAFALERYDTVGYDLVNHCVNDILVQGAKPLFFLDYIGTGTVRPAMIEAVVSGLARGCRENGCVLIGGETAEMPGIYSSGEFDLVGTIVGVVERDELITGAAIQPGDRVLGLPSWGLHTNGYSLARKICFEDLGLQPTDRVAGLERPIGEELLASHRSYFQALYPLITQKICKGLAHLTGGGFIDNIPRILPEGCAVQIQKGSWPVLPIFRFLQESGGIPDAEAYRVFNMGIGMVAIVAQESLTAFQAAVPESYLIGAVIQGDREVFMEDPE</sequence>
<evidence type="ECO:0000256" key="7">
    <source>
        <dbReference type="ARBA" id="ARBA00022598"/>
    </source>
</evidence>
<evidence type="ECO:0000259" key="16">
    <source>
        <dbReference type="Pfam" id="PF00586"/>
    </source>
</evidence>
<organism evidence="18 19">
    <name type="scientific">Hydrogenispora ethanolica</name>
    <dbReference type="NCBI Taxonomy" id="1082276"/>
    <lineage>
        <taxon>Bacteria</taxon>
        <taxon>Bacillati</taxon>
        <taxon>Bacillota</taxon>
        <taxon>Hydrogenispora</taxon>
    </lineage>
</organism>
<gene>
    <name evidence="15" type="primary">purM</name>
    <name evidence="18" type="ORF">EDC14_10649</name>
</gene>
<dbReference type="SUPFAM" id="SSF55326">
    <property type="entry name" value="PurM N-terminal domain-like"/>
    <property type="match status" value="1"/>
</dbReference>
<reference evidence="18 19" key="1">
    <citation type="submission" date="2019-03" db="EMBL/GenBank/DDBJ databases">
        <title>Genomic Encyclopedia of Type Strains, Phase IV (KMG-IV): sequencing the most valuable type-strain genomes for metagenomic binning, comparative biology and taxonomic classification.</title>
        <authorList>
            <person name="Goeker M."/>
        </authorList>
    </citation>
    <scope>NUCLEOTIDE SEQUENCE [LARGE SCALE GENOMIC DNA]</scope>
    <source>
        <strain evidence="18 19">LX-B</strain>
    </source>
</reference>
<evidence type="ECO:0000256" key="9">
    <source>
        <dbReference type="ARBA" id="ARBA00022755"/>
    </source>
</evidence>
<dbReference type="AlphaFoldDB" id="A0A4R1QL40"/>
<evidence type="ECO:0000256" key="14">
    <source>
        <dbReference type="ARBA" id="ARBA00049057"/>
    </source>
</evidence>
<keyword evidence="8 15" id="KW-0547">Nucleotide-binding</keyword>
<protein>
    <recommendedName>
        <fullName evidence="5 15">Phosphoribosylformylglycinamidine cyclo-ligase</fullName>
        <ecNumber evidence="4 15">6.3.3.1</ecNumber>
    </recommendedName>
    <alternativeName>
        <fullName evidence="12 15">AIR synthase</fullName>
    </alternativeName>
    <alternativeName>
        <fullName evidence="13 15">AIRS</fullName>
    </alternativeName>
    <alternativeName>
        <fullName evidence="11 15">Phosphoribosyl-aminoimidazole synthetase</fullName>
    </alternativeName>
</protein>
<comment type="catalytic activity">
    <reaction evidence="14 15">
        <text>2-formamido-N(1)-(5-O-phospho-beta-D-ribosyl)acetamidine + ATP = 5-amino-1-(5-phospho-beta-D-ribosyl)imidazole + ADP + phosphate + H(+)</text>
        <dbReference type="Rhea" id="RHEA:23032"/>
        <dbReference type="ChEBI" id="CHEBI:15378"/>
        <dbReference type="ChEBI" id="CHEBI:30616"/>
        <dbReference type="ChEBI" id="CHEBI:43474"/>
        <dbReference type="ChEBI" id="CHEBI:137981"/>
        <dbReference type="ChEBI" id="CHEBI:147287"/>
        <dbReference type="ChEBI" id="CHEBI:456216"/>
        <dbReference type="EC" id="6.3.3.1"/>
    </reaction>
</comment>
<dbReference type="InterPro" id="IPR010918">
    <property type="entry name" value="PurM-like_C_dom"/>
</dbReference>
<dbReference type="InterPro" id="IPR016188">
    <property type="entry name" value="PurM-like_N"/>
</dbReference>
<proteinExistence type="inferred from homology"/>
<dbReference type="SUPFAM" id="SSF56042">
    <property type="entry name" value="PurM C-terminal domain-like"/>
    <property type="match status" value="1"/>
</dbReference>
<dbReference type="PANTHER" id="PTHR10520:SF12">
    <property type="entry name" value="TRIFUNCTIONAL PURINE BIOSYNTHETIC PROTEIN ADENOSINE-3"/>
    <property type="match status" value="1"/>
</dbReference>
<keyword evidence="6 15" id="KW-0963">Cytoplasm</keyword>
<dbReference type="GO" id="GO:0005524">
    <property type="term" value="F:ATP binding"/>
    <property type="evidence" value="ECO:0007669"/>
    <property type="project" value="UniProtKB-KW"/>
</dbReference>
<comment type="similarity">
    <text evidence="3 15">Belongs to the AIR synthase family.</text>
</comment>